<dbReference type="AlphaFoldDB" id="A0A6G1GX78"/>
<dbReference type="EMBL" id="ML977161">
    <property type="protein sequence ID" value="KAF1985561.1"/>
    <property type="molecule type" value="Genomic_DNA"/>
</dbReference>
<reference evidence="1" key="1">
    <citation type="journal article" date="2020" name="Stud. Mycol.">
        <title>101 Dothideomycetes genomes: a test case for predicting lifestyles and emergence of pathogens.</title>
        <authorList>
            <person name="Haridas S."/>
            <person name="Albert R."/>
            <person name="Binder M."/>
            <person name="Bloem J."/>
            <person name="Labutti K."/>
            <person name="Salamov A."/>
            <person name="Andreopoulos B."/>
            <person name="Baker S."/>
            <person name="Barry K."/>
            <person name="Bills G."/>
            <person name="Bluhm B."/>
            <person name="Cannon C."/>
            <person name="Castanera R."/>
            <person name="Culley D."/>
            <person name="Daum C."/>
            <person name="Ezra D."/>
            <person name="Gonzalez J."/>
            <person name="Henrissat B."/>
            <person name="Kuo A."/>
            <person name="Liang C."/>
            <person name="Lipzen A."/>
            <person name="Lutzoni F."/>
            <person name="Magnuson J."/>
            <person name="Mondo S."/>
            <person name="Nolan M."/>
            <person name="Ohm R."/>
            <person name="Pangilinan J."/>
            <person name="Park H.-J."/>
            <person name="Ramirez L."/>
            <person name="Alfaro M."/>
            <person name="Sun H."/>
            <person name="Tritt A."/>
            <person name="Yoshinaga Y."/>
            <person name="Zwiers L.-H."/>
            <person name="Turgeon B."/>
            <person name="Goodwin S."/>
            <person name="Spatafora J."/>
            <person name="Crous P."/>
            <person name="Grigoriev I."/>
        </authorList>
    </citation>
    <scope>NUCLEOTIDE SEQUENCE</scope>
    <source>
        <strain evidence="1">CBS 113979</strain>
    </source>
</reference>
<keyword evidence="2" id="KW-1185">Reference proteome</keyword>
<protein>
    <submittedName>
        <fullName evidence="1">Uncharacterized protein</fullName>
    </submittedName>
</protein>
<evidence type="ECO:0000313" key="1">
    <source>
        <dbReference type="EMBL" id="KAF1985561.1"/>
    </source>
</evidence>
<sequence>MFGLEAAWRPPGVLGEIWRCWWSCHEADTTCSHAAFMIWTLEVVRRTSRIVTFVYIHPARKVCSAGLPERIDRWKAPDADVWGLTWQNWTRTVQTFVGRQVADT</sequence>
<accession>A0A6G1GX78</accession>
<gene>
    <name evidence="1" type="ORF">K402DRAFT_394537</name>
</gene>
<dbReference type="Proteomes" id="UP000800041">
    <property type="component" value="Unassembled WGS sequence"/>
</dbReference>
<name>A0A6G1GX78_9PEZI</name>
<organism evidence="1 2">
    <name type="scientific">Aulographum hederae CBS 113979</name>
    <dbReference type="NCBI Taxonomy" id="1176131"/>
    <lineage>
        <taxon>Eukaryota</taxon>
        <taxon>Fungi</taxon>
        <taxon>Dikarya</taxon>
        <taxon>Ascomycota</taxon>
        <taxon>Pezizomycotina</taxon>
        <taxon>Dothideomycetes</taxon>
        <taxon>Pleosporomycetidae</taxon>
        <taxon>Aulographales</taxon>
        <taxon>Aulographaceae</taxon>
    </lineage>
</organism>
<proteinExistence type="predicted"/>
<evidence type="ECO:0000313" key="2">
    <source>
        <dbReference type="Proteomes" id="UP000800041"/>
    </source>
</evidence>